<dbReference type="PANTHER" id="PTHR48107:SF7">
    <property type="entry name" value="RE15974P"/>
    <property type="match status" value="1"/>
</dbReference>
<dbReference type="RefSeq" id="WP_218912675.1">
    <property type="nucleotide sequence ID" value="NZ_JACCCO010000003.1"/>
</dbReference>
<accession>A0A852VB35</accession>
<dbReference type="Gene3D" id="3.40.50.720">
    <property type="entry name" value="NAD(P)-binding Rossmann-like Domain"/>
    <property type="match status" value="1"/>
</dbReference>
<dbReference type="GO" id="GO:0004316">
    <property type="term" value="F:3-oxoacyl-[acyl-carrier-protein] reductase (NADPH) activity"/>
    <property type="evidence" value="ECO:0007669"/>
    <property type="project" value="UniProtKB-EC"/>
</dbReference>
<feature type="region of interest" description="Disordered" evidence="3">
    <location>
        <begin position="257"/>
        <end position="281"/>
    </location>
</feature>
<dbReference type="PANTHER" id="PTHR48107">
    <property type="entry name" value="NADPH-DEPENDENT ALDEHYDE REDUCTASE-LIKE PROTEIN, CHLOROPLASTIC-RELATED"/>
    <property type="match status" value="1"/>
</dbReference>
<evidence type="ECO:0000313" key="5">
    <source>
        <dbReference type="Proteomes" id="UP000576393"/>
    </source>
</evidence>
<evidence type="ECO:0000256" key="3">
    <source>
        <dbReference type="SAM" id="MobiDB-lite"/>
    </source>
</evidence>
<dbReference type="InterPro" id="IPR002347">
    <property type="entry name" value="SDR_fam"/>
</dbReference>
<proteinExistence type="inferred from homology"/>
<evidence type="ECO:0000256" key="1">
    <source>
        <dbReference type="ARBA" id="ARBA00006484"/>
    </source>
</evidence>
<evidence type="ECO:0000313" key="4">
    <source>
        <dbReference type="EMBL" id="NYF43681.1"/>
    </source>
</evidence>
<protein>
    <submittedName>
        <fullName evidence="4">3-oxoacyl-[acyl-carrier protein] reductase</fullName>
        <ecNumber evidence="4">1.1.1.100</ecNumber>
    </submittedName>
</protein>
<dbReference type="CDD" id="cd05233">
    <property type="entry name" value="SDR_c"/>
    <property type="match status" value="1"/>
</dbReference>
<dbReference type="Pfam" id="PF13561">
    <property type="entry name" value="adh_short_C2"/>
    <property type="match status" value="1"/>
</dbReference>
<reference evidence="4 5" key="1">
    <citation type="submission" date="2020-07" db="EMBL/GenBank/DDBJ databases">
        <title>Sequencing the genomes of 1000 actinobacteria strains.</title>
        <authorList>
            <person name="Klenk H.-P."/>
        </authorList>
    </citation>
    <scope>NUCLEOTIDE SEQUENCE [LARGE SCALE GENOMIC DNA]</scope>
    <source>
        <strain evidence="4 5">DSM 45763</strain>
    </source>
</reference>
<evidence type="ECO:0000256" key="2">
    <source>
        <dbReference type="ARBA" id="ARBA00023002"/>
    </source>
</evidence>
<dbReference type="EMBL" id="JACCCO010000003">
    <property type="protein sequence ID" value="NYF43681.1"/>
    <property type="molecule type" value="Genomic_DNA"/>
</dbReference>
<comment type="similarity">
    <text evidence="1">Belongs to the short-chain dehydrogenases/reductases (SDR) family.</text>
</comment>
<name>A0A852VB35_9ACTN</name>
<dbReference type="InterPro" id="IPR036291">
    <property type="entry name" value="NAD(P)-bd_dom_sf"/>
</dbReference>
<dbReference type="NCBIfam" id="NF009389">
    <property type="entry name" value="PRK12748.1"/>
    <property type="match status" value="1"/>
</dbReference>
<comment type="caution">
    <text evidence="4">The sequence shown here is derived from an EMBL/GenBank/DDBJ whole genome shotgun (WGS) entry which is preliminary data.</text>
</comment>
<gene>
    <name evidence="4" type="ORF">HDA43_005908</name>
</gene>
<organism evidence="4 5">
    <name type="scientific">Streptosporangium sandarakinum</name>
    <dbReference type="NCBI Taxonomy" id="1260955"/>
    <lineage>
        <taxon>Bacteria</taxon>
        <taxon>Bacillati</taxon>
        <taxon>Actinomycetota</taxon>
        <taxon>Actinomycetes</taxon>
        <taxon>Streptosporangiales</taxon>
        <taxon>Streptosporangiaceae</taxon>
        <taxon>Streptosporangium</taxon>
    </lineage>
</organism>
<dbReference type="EC" id="1.1.1.100" evidence="4"/>
<dbReference type="PRINTS" id="PR00081">
    <property type="entry name" value="GDHRDH"/>
</dbReference>
<dbReference type="AlphaFoldDB" id="A0A852VB35"/>
<feature type="compositionally biased region" description="Pro residues" evidence="3">
    <location>
        <begin position="272"/>
        <end position="281"/>
    </location>
</feature>
<keyword evidence="2 4" id="KW-0560">Oxidoreductase</keyword>
<sequence length="281" mass="29269">MTSAPMRTAIVTGVSRRVGIGYAIARELASVPMNVLACSWSPHDAGQPWGADPLGAEGVVAALREELPEGAGTVGHLAIDLADPAAPGEIVAAARERFGRVDVLVANHARSSEAGIGALTAEELDLCWAVNVRATLLLVQEFAAQPDLDGGRIITFTSGQHLEPMPTELPYIATKGAVQQLTMSLAAPLSARGVTVNCVNPGPVDTGYASPEDREWLSGRHPRGRWGTAEETAGLVRWLAGDEGSWITGQTIVSDGGWSLRNGVPPRAGAPVQPPDPSGGR</sequence>
<dbReference type="Proteomes" id="UP000576393">
    <property type="component" value="Unassembled WGS sequence"/>
</dbReference>
<dbReference type="SUPFAM" id="SSF51735">
    <property type="entry name" value="NAD(P)-binding Rossmann-fold domains"/>
    <property type="match status" value="1"/>
</dbReference>
<keyword evidence="5" id="KW-1185">Reference proteome</keyword>